<keyword evidence="2" id="KW-1185">Reference proteome</keyword>
<dbReference type="AlphaFoldDB" id="A0A397W7D8"/>
<name>A0A397W7D8_9GLOM</name>
<comment type="caution">
    <text evidence="1">The sequence shown here is derived from an EMBL/GenBank/DDBJ whole genome shotgun (WGS) entry which is preliminary data.</text>
</comment>
<dbReference type="EMBL" id="QKWP01000042">
    <property type="protein sequence ID" value="RIB29249.1"/>
    <property type="molecule type" value="Genomic_DNA"/>
</dbReference>
<sequence length="193" mass="22865">MLIKHILFNEKKDIDGHEKRMLRIDHINSEIFNSEIFNSEIFNSEIFNSEIFNSEINKQNKQNKHQLPEDLKPDRDSLLHEKSLHMPQYVSWECEENTIRKAFNKAFRKEGKENTFCKALHEVFHKAFHKASTDSDDPIYLEYLLEYYCNKAVEDTGWMISVGEILPELYETSHDPKNSNEGFVKSFIHIIIL</sequence>
<dbReference type="Proteomes" id="UP000266673">
    <property type="component" value="Unassembled WGS sequence"/>
</dbReference>
<reference evidence="1 2" key="1">
    <citation type="submission" date="2018-06" db="EMBL/GenBank/DDBJ databases">
        <title>Comparative genomics reveals the genomic features of Rhizophagus irregularis, R. cerebriforme, R. diaphanum and Gigaspora rosea, and their symbiotic lifestyle signature.</title>
        <authorList>
            <person name="Morin E."/>
            <person name="San Clemente H."/>
            <person name="Chen E.C.H."/>
            <person name="De La Providencia I."/>
            <person name="Hainaut M."/>
            <person name="Kuo A."/>
            <person name="Kohler A."/>
            <person name="Murat C."/>
            <person name="Tang N."/>
            <person name="Roy S."/>
            <person name="Loubradou J."/>
            <person name="Henrissat B."/>
            <person name="Grigoriev I.V."/>
            <person name="Corradi N."/>
            <person name="Roux C."/>
            <person name="Martin F.M."/>
        </authorList>
    </citation>
    <scope>NUCLEOTIDE SEQUENCE [LARGE SCALE GENOMIC DNA]</scope>
    <source>
        <strain evidence="1 2">DAOM 194757</strain>
    </source>
</reference>
<gene>
    <name evidence="1" type="ORF">C2G38_1198219</name>
</gene>
<evidence type="ECO:0000313" key="1">
    <source>
        <dbReference type="EMBL" id="RIB29249.1"/>
    </source>
</evidence>
<organism evidence="1 2">
    <name type="scientific">Gigaspora rosea</name>
    <dbReference type="NCBI Taxonomy" id="44941"/>
    <lineage>
        <taxon>Eukaryota</taxon>
        <taxon>Fungi</taxon>
        <taxon>Fungi incertae sedis</taxon>
        <taxon>Mucoromycota</taxon>
        <taxon>Glomeromycotina</taxon>
        <taxon>Glomeromycetes</taxon>
        <taxon>Diversisporales</taxon>
        <taxon>Gigasporaceae</taxon>
        <taxon>Gigaspora</taxon>
    </lineage>
</organism>
<proteinExistence type="predicted"/>
<accession>A0A397W7D8</accession>
<protein>
    <submittedName>
        <fullName evidence="1">Uncharacterized protein</fullName>
    </submittedName>
</protein>
<evidence type="ECO:0000313" key="2">
    <source>
        <dbReference type="Proteomes" id="UP000266673"/>
    </source>
</evidence>